<evidence type="ECO:0000313" key="1">
    <source>
        <dbReference type="EMBL" id="KAJ8024851.1"/>
    </source>
</evidence>
<protein>
    <recommendedName>
        <fullName evidence="3">DNA-directed DNA polymerase</fullName>
    </recommendedName>
</protein>
<keyword evidence="2" id="KW-1185">Reference proteome</keyword>
<organism evidence="1 2">
    <name type="scientific">Holothuria leucospilota</name>
    <name type="common">Black long sea cucumber</name>
    <name type="synonym">Mertensiothuria leucospilota</name>
    <dbReference type="NCBI Taxonomy" id="206669"/>
    <lineage>
        <taxon>Eukaryota</taxon>
        <taxon>Metazoa</taxon>
        <taxon>Echinodermata</taxon>
        <taxon>Eleutherozoa</taxon>
        <taxon>Echinozoa</taxon>
        <taxon>Holothuroidea</taxon>
        <taxon>Aspidochirotacea</taxon>
        <taxon>Aspidochirotida</taxon>
        <taxon>Holothuriidae</taxon>
        <taxon>Holothuria</taxon>
    </lineage>
</organism>
<dbReference type="PANTHER" id="PTHR33568">
    <property type="entry name" value="DNA POLYMERASE"/>
    <property type="match status" value="1"/>
</dbReference>
<dbReference type="InterPro" id="IPR043502">
    <property type="entry name" value="DNA/RNA_pol_sf"/>
</dbReference>
<dbReference type="Proteomes" id="UP001152320">
    <property type="component" value="Chromosome 18"/>
</dbReference>
<sequence length="400" mass="46343">MYCKVLPPRGLYHPILPYRSGNKLLFPLCGECAQQKDQGLCKHSDDKRALEGTWVTLELQKAVERGYRVVEIYEVWHFESFTLYDPNRAYAPTSRFSIFPSKQCINAFLKMKQEADWWPQDCHAEEEKMAYVADYEAREGVKLESIEKNEGRRCLAKLMLNSFWGKFGQRDNLPHKEIVTDMTRLVELANDENKETTLNRIKEDFIELTWSDKEPFVETGTTKNIFIAAYTTAQVRLKLYSHLERLNDMVLYFDTDSIIYVSRPGTHEQSLGKFWGHMADELSKPLGEGSFITRFVAGGPKNYAYEVYSTKSGDTTTLCKVRGITLAPDAERVINFETMARMLEHVQNGQSKEDIVVTKKHDMIRRGMGQICSAPTQKRYRIVYDKRVIQSDYTTLKYGY</sequence>
<dbReference type="Gene3D" id="1.10.287.690">
    <property type="entry name" value="Helix hairpin bin"/>
    <property type="match status" value="1"/>
</dbReference>
<dbReference type="PANTHER" id="PTHR33568:SF3">
    <property type="entry name" value="DNA-DIRECTED DNA POLYMERASE"/>
    <property type="match status" value="1"/>
</dbReference>
<evidence type="ECO:0000313" key="2">
    <source>
        <dbReference type="Proteomes" id="UP001152320"/>
    </source>
</evidence>
<gene>
    <name evidence="1" type="ORF">HOLleu_34884</name>
</gene>
<accession>A0A9Q0YNS9</accession>
<dbReference type="AlphaFoldDB" id="A0A9Q0YNS9"/>
<reference evidence="1" key="1">
    <citation type="submission" date="2021-10" db="EMBL/GenBank/DDBJ databases">
        <title>Tropical sea cucumber genome reveals ecological adaptation and Cuvierian tubules defense mechanism.</title>
        <authorList>
            <person name="Chen T."/>
        </authorList>
    </citation>
    <scope>NUCLEOTIDE SEQUENCE</scope>
    <source>
        <strain evidence="1">Nanhai2018</strain>
        <tissue evidence="1">Muscle</tissue>
    </source>
</reference>
<dbReference type="InterPro" id="IPR023211">
    <property type="entry name" value="DNA_pol_palm_dom_sf"/>
</dbReference>
<proteinExistence type="predicted"/>
<dbReference type="OrthoDB" id="6102725at2759"/>
<comment type="caution">
    <text evidence="1">The sequence shown here is derived from an EMBL/GenBank/DDBJ whole genome shotgun (WGS) entry which is preliminary data.</text>
</comment>
<name>A0A9Q0YNS9_HOLLE</name>
<evidence type="ECO:0008006" key="3">
    <source>
        <dbReference type="Google" id="ProtNLM"/>
    </source>
</evidence>
<dbReference type="SUPFAM" id="SSF56672">
    <property type="entry name" value="DNA/RNA polymerases"/>
    <property type="match status" value="1"/>
</dbReference>
<dbReference type="EMBL" id="JAIZAY010000018">
    <property type="protein sequence ID" value="KAJ8024851.1"/>
    <property type="molecule type" value="Genomic_DNA"/>
</dbReference>
<dbReference type="Gene3D" id="3.90.1600.10">
    <property type="entry name" value="Palm domain of DNA polymerase"/>
    <property type="match status" value="1"/>
</dbReference>